<protein>
    <submittedName>
        <fullName evidence="9">S-DNA-T family DNA segregation ATPase FtsK/SpoIIIE</fullName>
    </submittedName>
</protein>
<dbReference type="InterPro" id="IPR000253">
    <property type="entry name" value="FHA_dom"/>
</dbReference>
<dbReference type="GO" id="GO:0005524">
    <property type="term" value="F:ATP binding"/>
    <property type="evidence" value="ECO:0007669"/>
    <property type="project" value="UniProtKB-UniRule"/>
</dbReference>
<dbReference type="InterPro" id="IPR027417">
    <property type="entry name" value="P-loop_NTPase"/>
</dbReference>
<dbReference type="CDD" id="cd00060">
    <property type="entry name" value="FHA"/>
    <property type="match status" value="1"/>
</dbReference>
<dbReference type="GO" id="GO:0003677">
    <property type="term" value="F:DNA binding"/>
    <property type="evidence" value="ECO:0007669"/>
    <property type="project" value="InterPro"/>
</dbReference>
<dbReference type="SMART" id="SM00382">
    <property type="entry name" value="AAA"/>
    <property type="match status" value="2"/>
</dbReference>
<dbReference type="SUPFAM" id="SSF49879">
    <property type="entry name" value="SMAD/FHA domain"/>
    <property type="match status" value="1"/>
</dbReference>
<keyword evidence="5" id="KW-0175">Coiled coil</keyword>
<evidence type="ECO:0000259" key="8">
    <source>
        <dbReference type="PROSITE" id="PS50901"/>
    </source>
</evidence>
<name>A0A5S5CVJ0_9ACTN</name>
<keyword evidence="6" id="KW-0812">Transmembrane</keyword>
<keyword evidence="1" id="KW-0597">Phosphoprotein</keyword>
<evidence type="ECO:0000256" key="5">
    <source>
        <dbReference type="SAM" id="Coils"/>
    </source>
</evidence>
<comment type="caution">
    <text evidence="9">The sequence shown here is derived from an EMBL/GenBank/DDBJ whole genome shotgun (WGS) entry which is preliminary data.</text>
</comment>
<dbReference type="SUPFAM" id="SSF52540">
    <property type="entry name" value="P-loop containing nucleoside triphosphate hydrolases"/>
    <property type="match status" value="2"/>
</dbReference>
<reference evidence="9 10" key="1">
    <citation type="submission" date="2019-07" db="EMBL/GenBank/DDBJ databases">
        <title>Genomic Encyclopedia of Archaeal and Bacterial Type Strains, Phase II (KMG-II): from individual species to whole genera.</title>
        <authorList>
            <person name="Goeker M."/>
        </authorList>
    </citation>
    <scope>NUCLEOTIDE SEQUENCE [LARGE SCALE GENOMIC DNA]</scope>
    <source>
        <strain evidence="9 10">DSM 46842</strain>
    </source>
</reference>
<feature type="domain" description="FHA" evidence="7">
    <location>
        <begin position="102"/>
        <end position="154"/>
    </location>
</feature>
<dbReference type="EMBL" id="VNHW01000008">
    <property type="protein sequence ID" value="TYP86846.1"/>
    <property type="molecule type" value="Genomic_DNA"/>
</dbReference>
<dbReference type="PANTHER" id="PTHR22683:SF1">
    <property type="entry name" value="TYPE VII SECRETION SYSTEM PROTEIN ESSC"/>
    <property type="match status" value="1"/>
</dbReference>
<accession>A0A5S5CVJ0</accession>
<gene>
    <name evidence="9" type="ORF">BD833_108131</name>
</gene>
<dbReference type="Pfam" id="PF01580">
    <property type="entry name" value="FtsK_SpoIIIE"/>
    <property type="match status" value="2"/>
</dbReference>
<dbReference type="InterPro" id="IPR003593">
    <property type="entry name" value="AAA+_ATPase"/>
</dbReference>
<evidence type="ECO:0000256" key="6">
    <source>
        <dbReference type="SAM" id="Phobius"/>
    </source>
</evidence>
<dbReference type="PANTHER" id="PTHR22683">
    <property type="entry name" value="SPORULATION PROTEIN RELATED"/>
    <property type="match status" value="1"/>
</dbReference>
<dbReference type="Gene3D" id="2.60.200.20">
    <property type="match status" value="1"/>
</dbReference>
<feature type="domain" description="FtsK" evidence="8">
    <location>
        <begin position="970"/>
        <end position="1165"/>
    </location>
</feature>
<feature type="domain" description="FtsK" evidence="8">
    <location>
        <begin position="629"/>
        <end position="821"/>
    </location>
</feature>
<feature type="binding site" evidence="4">
    <location>
        <begin position="988"/>
        <end position="995"/>
    </location>
    <ligand>
        <name>ATP</name>
        <dbReference type="ChEBI" id="CHEBI:30616"/>
    </ligand>
</feature>
<keyword evidence="6" id="KW-1133">Transmembrane helix</keyword>
<keyword evidence="3 4" id="KW-0067">ATP-binding</keyword>
<evidence type="ECO:0000313" key="10">
    <source>
        <dbReference type="Proteomes" id="UP000322499"/>
    </source>
</evidence>
<dbReference type="SMART" id="SM00240">
    <property type="entry name" value="FHA"/>
    <property type="match status" value="1"/>
</dbReference>
<dbReference type="Pfam" id="PF00498">
    <property type="entry name" value="FHA"/>
    <property type="match status" value="1"/>
</dbReference>
<keyword evidence="2 4" id="KW-0547">Nucleotide-binding</keyword>
<dbReference type="InterPro" id="IPR050206">
    <property type="entry name" value="FtsK/SpoIIIE/SftA"/>
</dbReference>
<dbReference type="InterPro" id="IPR008984">
    <property type="entry name" value="SMAD_FHA_dom_sf"/>
</dbReference>
<dbReference type="PROSITE" id="PS50901">
    <property type="entry name" value="FTSK"/>
    <property type="match status" value="2"/>
</dbReference>
<dbReference type="PROSITE" id="PS50006">
    <property type="entry name" value="FHA_DOMAIN"/>
    <property type="match status" value="1"/>
</dbReference>
<dbReference type="Proteomes" id="UP000322499">
    <property type="component" value="Unassembled WGS sequence"/>
</dbReference>
<feature type="coiled-coil region" evidence="5">
    <location>
        <begin position="274"/>
        <end position="301"/>
    </location>
</feature>
<dbReference type="InterPro" id="IPR002543">
    <property type="entry name" value="FtsK_dom"/>
</dbReference>
<proteinExistence type="predicted"/>
<keyword evidence="6" id="KW-0472">Membrane</keyword>
<evidence type="ECO:0000256" key="3">
    <source>
        <dbReference type="ARBA" id="ARBA00022840"/>
    </source>
</evidence>
<evidence type="ECO:0000256" key="2">
    <source>
        <dbReference type="ARBA" id="ARBA00022741"/>
    </source>
</evidence>
<dbReference type="RefSeq" id="WP_208092641.1">
    <property type="nucleotide sequence ID" value="NZ_VNHW01000008.1"/>
</dbReference>
<dbReference type="CDD" id="cd01127">
    <property type="entry name" value="TrwB_TraG_TraD_VirD4"/>
    <property type="match status" value="1"/>
</dbReference>
<evidence type="ECO:0000256" key="1">
    <source>
        <dbReference type="ARBA" id="ARBA00022553"/>
    </source>
</evidence>
<organism evidence="9 10">
    <name type="scientific">Blastococcus xanthinilyticus</name>
    <dbReference type="NCBI Taxonomy" id="1564164"/>
    <lineage>
        <taxon>Bacteria</taxon>
        <taxon>Bacillati</taxon>
        <taxon>Actinomycetota</taxon>
        <taxon>Actinomycetes</taxon>
        <taxon>Geodermatophilales</taxon>
        <taxon>Geodermatophilaceae</taxon>
        <taxon>Blastococcus</taxon>
    </lineage>
</organism>
<feature type="binding site" evidence="4">
    <location>
        <begin position="647"/>
        <end position="654"/>
    </location>
    <ligand>
        <name>ATP</name>
        <dbReference type="ChEBI" id="CHEBI:30616"/>
    </ligand>
</feature>
<evidence type="ECO:0000256" key="4">
    <source>
        <dbReference type="PROSITE-ProRule" id="PRU00289"/>
    </source>
</evidence>
<evidence type="ECO:0000313" key="9">
    <source>
        <dbReference type="EMBL" id="TYP86846.1"/>
    </source>
</evidence>
<feature type="transmembrane region" description="Helical" evidence="6">
    <location>
        <begin position="227"/>
        <end position="245"/>
    </location>
</feature>
<sequence>MRVQLSVGQADGTLLDVAVDVDEDLPVRRVATELGRVAGVPAEGLWLSGVRQDDDQPVGESALVDGAVVHLSAAPAAPAGPTARGWQLRVGSGPGSGLVADLPVGEHVLGRSSDLGFADRSMSRRHALLRMGPDGATLRDLGSANGTLLDGEPVTGDEDGVEVRPGQLVRLGDTQLEIGPARTSDAAVEPAGPGARAFVRAPRLLPAEREVRIELPQEPRAREPRRFPLVMILAPVVVGVVLAAVMRSPLYLVFAVAGPLMMVGNTVADRRQGAREDRRAREEHQRELARALARIETALREETARRRVAHPDPPEALLTAVLPGRRLWERRRDDPDALDLRLGAADLPARVVVTERSGRGEPSEQRTVPAVPAVVPLREAGVLGLAGPAGPLAGLLRWVVLQLAVHHPPRDLALTVLAPRGRDDWNWVRWLPHARPAGGEGPVALVGNDPETVSTRVAELVALVKARRDAAASGGGRAQPESFPAHVLVVHGYRPLRTTPGLAQVLQDGPAVGVYAVCADEEERFLPEAATATAVFDPAEEALLSVRRSGSDAVHGVLAEPVAADLAEAAARALAPLRDVSLADDDEVLPDSVRLLDVLGLEPPTVDGIRARWQLEGRTTRLVAGAGLHGSFALDLRTDGPHALVAGTTGAGKSELLQTMIASLAVGNRPDALNFVLVDYKGGSAFKDCVRLPHTVGMVTDLDAHLVERALTSLAAELTYREHVLAGAGVKDIDDHLELRAREPGLPPLPRLLIVIDEFASMARELPDFVSGLVGIAQRGRSLGIHLVLATQRPSGVVSPEIRANTNLRISLRVTDAADSTDVLDAPDAVRIPKSAPGRGFARLGHGALVPFQAGRIGGRRPGQGAVAAAVPFVVPLGWHQVGYAPPATPRAADRPADVELTDLSVLVEAVRGAATAEQVPAQRSPWLDPLPDRVLAADLDAPPAHAPPTDAPAPVRLPYGVQDLPARQERRIAVFDPAADGHLLVIGSPKSGRSQLLRTLAGAVGTRCSTGDVHLYALDCGNGALLPLADLPQCGAVVTRTQTERAVRLLDRLSRELERRQQVLADGGFADIAEQRRRTAAGERLPHVLLLLDRWEGFTPTLGEVEGGRLTDVLLSIVREGASVGVSVVITGDRSLGTARLASLTDGKLVMRLADRGDYPLVGVPGRQVPDAMPPGRAVAVDGAVETQVALLADDESGQGQAAAIAEIAKAAHVRDALVPRPARPFRVDVLPARITFDAAEDLRPAGAGAGFALVGVGGDELAAVGPDLVGGAPAFVVAGPGRSGRSSVLAVMAESLLRRGTRVAVCAPKASPLRALAGRPGVVAVVEDPATPADRWRELLAAEPGRPLVLLLDDGDVLRDCPAGEVFREVARGYAGPRRSLVLAGSADGICTGLSGWQVDVRRARQGVLLSPQGSTDGDLIGIRVPRGAVGGPVQPGRGLLHLGDGALRTVAVPAPPGDR</sequence>
<evidence type="ECO:0000259" key="7">
    <source>
        <dbReference type="PROSITE" id="PS50006"/>
    </source>
</evidence>
<keyword evidence="10" id="KW-1185">Reference proteome</keyword>
<dbReference type="Gene3D" id="3.40.50.300">
    <property type="entry name" value="P-loop containing nucleotide triphosphate hydrolases"/>
    <property type="match status" value="4"/>
</dbReference>